<gene>
    <name evidence="2" type="ORF">C469_13100</name>
</gene>
<dbReference type="Proteomes" id="UP000011650">
    <property type="component" value="Unassembled WGS sequence"/>
</dbReference>
<organism evidence="2 3">
    <name type="scientific">Halorubrum lipolyticum DSM 21995</name>
    <dbReference type="NCBI Taxonomy" id="1227482"/>
    <lineage>
        <taxon>Archaea</taxon>
        <taxon>Methanobacteriati</taxon>
        <taxon>Methanobacteriota</taxon>
        <taxon>Stenosarchaea group</taxon>
        <taxon>Halobacteria</taxon>
        <taxon>Halobacteriales</taxon>
        <taxon>Haloferacaceae</taxon>
        <taxon>Halorubrum</taxon>
    </lineage>
</organism>
<keyword evidence="3" id="KW-1185">Reference proteome</keyword>
<dbReference type="EMBL" id="AOJG01000037">
    <property type="protein sequence ID" value="EMA58381.1"/>
    <property type="molecule type" value="Genomic_DNA"/>
</dbReference>
<evidence type="ECO:0000313" key="2">
    <source>
        <dbReference type="EMBL" id="EMA58381.1"/>
    </source>
</evidence>
<feature type="transmembrane region" description="Helical" evidence="1">
    <location>
        <begin position="44"/>
        <end position="62"/>
    </location>
</feature>
<proteinExistence type="predicted"/>
<reference evidence="2 3" key="1">
    <citation type="journal article" date="2014" name="PLoS Genet.">
        <title>Phylogenetically driven sequencing of extremely halophilic archaea reveals strategies for static and dynamic osmo-response.</title>
        <authorList>
            <person name="Becker E.A."/>
            <person name="Seitzer P.M."/>
            <person name="Tritt A."/>
            <person name="Larsen D."/>
            <person name="Krusor M."/>
            <person name="Yao A.I."/>
            <person name="Wu D."/>
            <person name="Madern D."/>
            <person name="Eisen J.A."/>
            <person name="Darling A.E."/>
            <person name="Facciotti M.T."/>
        </authorList>
    </citation>
    <scope>NUCLEOTIDE SEQUENCE [LARGE SCALE GENOMIC DNA]</scope>
    <source>
        <strain evidence="2 3">DSM 21995</strain>
    </source>
</reference>
<name>M0NKM8_9EURY</name>
<keyword evidence="1" id="KW-0812">Transmembrane</keyword>
<sequence>MTVVTVIELVAVITGNDNSSVIINELEQAWQFRIHSLDTLSVQSMLYVHVPLCSVVSVALVLNNGTIRSNQSDICSSS</sequence>
<evidence type="ECO:0000256" key="1">
    <source>
        <dbReference type="SAM" id="Phobius"/>
    </source>
</evidence>
<keyword evidence="1" id="KW-0472">Membrane</keyword>
<protein>
    <submittedName>
        <fullName evidence="2">Uncharacterized protein</fullName>
    </submittedName>
</protein>
<evidence type="ECO:0000313" key="3">
    <source>
        <dbReference type="Proteomes" id="UP000011650"/>
    </source>
</evidence>
<accession>M0NKM8</accession>
<keyword evidence="1" id="KW-1133">Transmembrane helix</keyword>
<dbReference type="AlphaFoldDB" id="M0NKM8"/>
<comment type="caution">
    <text evidence="2">The sequence shown here is derived from an EMBL/GenBank/DDBJ whole genome shotgun (WGS) entry which is preliminary data.</text>
</comment>